<protein>
    <submittedName>
        <fullName evidence="1">Uncharacterized protein</fullName>
    </submittedName>
</protein>
<dbReference type="GeneID" id="10323173"/>
<accession>D9I6C0</accession>
<gene>
    <name evidence="1" type="ORF">Acj133p186</name>
</gene>
<organism evidence="1 2">
    <name type="scientific">Acinetobacter phage 133</name>
    <dbReference type="NCBI Taxonomy" id="2919552"/>
    <lineage>
        <taxon>Viruses</taxon>
        <taxon>Duplodnaviria</taxon>
        <taxon>Heunggongvirae</taxon>
        <taxon>Uroviricota</taxon>
        <taxon>Caudoviricetes</taxon>
        <taxon>Pantevenvirales</taxon>
        <taxon>Straboviridae</taxon>
        <taxon>Tevenvirinae</taxon>
        <taxon>Centumtrigintavirus</taxon>
        <taxon>Centumtrigintavirus cv133</taxon>
        <taxon>Acinetobacter virus 133</taxon>
    </lineage>
</organism>
<dbReference type="KEGG" id="vg:10323173"/>
<proteinExistence type="predicted"/>
<sequence>MRLLKSRLNVKSSEGMRISIIIDNEVGSVSFIYGDGLLPVFIRLSKLSLEDHLVRFFPYKDRETVRKMILDHCHPSLSSVLQGGDI</sequence>
<evidence type="ECO:0000313" key="1">
    <source>
        <dbReference type="EMBL" id="ADJ19501.1"/>
    </source>
</evidence>
<dbReference type="RefSeq" id="YP_004300767.1">
    <property type="nucleotide sequence ID" value="NC_015250.1"/>
</dbReference>
<keyword evidence="2" id="KW-1185">Reference proteome</keyword>
<dbReference type="EMBL" id="HM114315">
    <property type="protein sequence ID" value="ADJ19501.1"/>
    <property type="molecule type" value="Genomic_DNA"/>
</dbReference>
<dbReference type="Proteomes" id="UP000000330">
    <property type="component" value="Segment"/>
</dbReference>
<reference evidence="1 2" key="1">
    <citation type="journal article" date="2010" name="Virol. J.">
        <title>Genomes of the T4-related bacteriophages as windows on microbial genome evolution.</title>
        <authorList>
            <person name="Petrov V.M."/>
            <person name="Ratnayaka S."/>
            <person name="Nolan J.M."/>
            <person name="Miller E.S."/>
            <person name="Karam J.D."/>
        </authorList>
    </citation>
    <scope>NUCLEOTIDE SEQUENCE [LARGE SCALE GENOMIC DNA]</scope>
    <source>
        <strain evidence="1">Acj133</strain>
    </source>
</reference>
<evidence type="ECO:0000313" key="2">
    <source>
        <dbReference type="Proteomes" id="UP000000330"/>
    </source>
</evidence>
<name>D9I6C0_9CAUD</name>